<evidence type="ECO:0000313" key="3">
    <source>
        <dbReference type="Proteomes" id="UP001417504"/>
    </source>
</evidence>
<keyword evidence="1" id="KW-0812">Transmembrane</keyword>
<evidence type="ECO:0000313" key="2">
    <source>
        <dbReference type="EMBL" id="KAK9116320.1"/>
    </source>
</evidence>
<proteinExistence type="predicted"/>
<comment type="caution">
    <text evidence="2">The sequence shown here is derived from an EMBL/GenBank/DDBJ whole genome shotgun (WGS) entry which is preliminary data.</text>
</comment>
<evidence type="ECO:0000256" key="1">
    <source>
        <dbReference type="SAM" id="Phobius"/>
    </source>
</evidence>
<feature type="transmembrane region" description="Helical" evidence="1">
    <location>
        <begin position="66"/>
        <end position="92"/>
    </location>
</feature>
<keyword evidence="1" id="KW-0472">Membrane</keyword>
<accession>A0AAP0NSQ1</accession>
<reference evidence="2 3" key="1">
    <citation type="submission" date="2024-01" db="EMBL/GenBank/DDBJ databases">
        <title>Genome assemblies of Stephania.</title>
        <authorList>
            <person name="Yang L."/>
        </authorList>
    </citation>
    <scope>NUCLEOTIDE SEQUENCE [LARGE SCALE GENOMIC DNA]</scope>
    <source>
        <strain evidence="2">QJT</strain>
        <tissue evidence="2">Leaf</tissue>
    </source>
</reference>
<keyword evidence="1" id="KW-1133">Transmembrane helix</keyword>
<dbReference type="AlphaFoldDB" id="A0AAP0NSQ1"/>
<organism evidence="2 3">
    <name type="scientific">Stephania japonica</name>
    <dbReference type="NCBI Taxonomy" id="461633"/>
    <lineage>
        <taxon>Eukaryota</taxon>
        <taxon>Viridiplantae</taxon>
        <taxon>Streptophyta</taxon>
        <taxon>Embryophyta</taxon>
        <taxon>Tracheophyta</taxon>
        <taxon>Spermatophyta</taxon>
        <taxon>Magnoliopsida</taxon>
        <taxon>Ranunculales</taxon>
        <taxon>Menispermaceae</taxon>
        <taxon>Menispermoideae</taxon>
        <taxon>Cissampelideae</taxon>
        <taxon>Stephania</taxon>
    </lineage>
</organism>
<keyword evidence="3" id="KW-1185">Reference proteome</keyword>
<feature type="transmembrane region" description="Helical" evidence="1">
    <location>
        <begin position="25"/>
        <end position="46"/>
    </location>
</feature>
<gene>
    <name evidence="2" type="ORF">Sjap_015267</name>
</gene>
<protein>
    <submittedName>
        <fullName evidence="2">Uncharacterized protein</fullName>
    </submittedName>
</protein>
<name>A0AAP0NSQ1_9MAGN</name>
<dbReference type="Proteomes" id="UP001417504">
    <property type="component" value="Unassembled WGS sequence"/>
</dbReference>
<sequence>MLERLKFCYVYAYHSNPQLELCKDIYSVLIGILCVVSPVILVQAAFRCFIHKEMMSACSGLSDYEWSIWLILGTKVSTILIGSVGTSFRLVVFVHLMKLDSFGLVWAVKDMNVFLDNPLLVHGMKNDLMAISIEERLINQLKDFANGKKAYEVSSLSLVLLARIATVSDSALGASLSTVLSEIYELIHFIGRKMSSSSFENKQKCVLANAALEGPSSRDELLRLFKISDTEALRLNDDIHQVIVVIGR</sequence>
<dbReference type="EMBL" id="JBBNAE010000006">
    <property type="protein sequence ID" value="KAK9116320.1"/>
    <property type="molecule type" value="Genomic_DNA"/>
</dbReference>